<proteinExistence type="predicted"/>
<gene>
    <name evidence="1" type="ORF">PBV87_16230</name>
</gene>
<evidence type="ECO:0000313" key="1">
    <source>
        <dbReference type="EMBL" id="MDA3733024.1"/>
    </source>
</evidence>
<dbReference type="RefSeq" id="WP_154668813.1">
    <property type="nucleotide sequence ID" value="NZ_JAQIFT010000059.1"/>
</dbReference>
<dbReference type="EMBL" id="JAQIFT010000059">
    <property type="protein sequence ID" value="MDA3733024.1"/>
    <property type="molecule type" value="Genomic_DNA"/>
</dbReference>
<dbReference type="AlphaFoldDB" id="A0AA42J1Y6"/>
<evidence type="ECO:0000313" key="2">
    <source>
        <dbReference type="Proteomes" id="UP001169242"/>
    </source>
</evidence>
<dbReference type="InterPro" id="IPR045764">
    <property type="entry name" value="DUF6132"/>
</dbReference>
<comment type="caution">
    <text evidence="1">The sequence shown here is derived from an EMBL/GenBank/DDBJ whole genome shotgun (WGS) entry which is preliminary data.</text>
</comment>
<dbReference type="Pfam" id="PF19628">
    <property type="entry name" value="DUF6132"/>
    <property type="match status" value="1"/>
</dbReference>
<accession>A0AA42J1Y6</accession>
<protein>
    <submittedName>
        <fullName evidence="1">DUF6132 family protein</fullName>
    </submittedName>
</protein>
<organism evidence="1 2">
    <name type="scientific">Holtiella tumoricola</name>
    <dbReference type="NCBI Taxonomy" id="3018743"/>
    <lineage>
        <taxon>Bacteria</taxon>
        <taxon>Bacillati</taxon>
        <taxon>Bacillota</taxon>
        <taxon>Clostridia</taxon>
        <taxon>Lachnospirales</taxon>
        <taxon>Cellulosilyticaceae</taxon>
        <taxon>Holtiella</taxon>
    </lineage>
</organism>
<name>A0AA42J1Y6_9FIRM</name>
<sequence length="51" mass="5269">MLQTLTFPLIGGLLGLGYYKLIGCSSGSCPITSSPYASILYGIFLGILLAA</sequence>
<reference evidence="1" key="1">
    <citation type="journal article" date="2023" name="Int. J. Syst. Evol. Microbiol.">
        <title>&lt;i&gt;Holtiella tumoricola&lt;/i&gt; gen. nov. sp. nov., isolated from a human clinical sample.</title>
        <authorList>
            <person name="Allen-Vercoe E."/>
            <person name="Daigneault M.C."/>
            <person name="Vancuren S.J."/>
            <person name="Cochrane K."/>
            <person name="O'Neal L.L."/>
            <person name="Sankaranarayanan K."/>
            <person name="Lawson P.A."/>
        </authorList>
    </citation>
    <scope>NUCLEOTIDE SEQUENCE</scope>
    <source>
        <strain evidence="1">CC70A</strain>
    </source>
</reference>
<keyword evidence="2" id="KW-1185">Reference proteome</keyword>
<dbReference type="Proteomes" id="UP001169242">
    <property type="component" value="Unassembled WGS sequence"/>
</dbReference>